<name>A0A4R0Q826_9SPHI</name>
<reference evidence="1 2" key="1">
    <citation type="submission" date="2019-02" db="EMBL/GenBank/DDBJ databases">
        <title>Pedobacter sp. RP-3-21 sp. nov., isolated from Arctic soil.</title>
        <authorList>
            <person name="Dahal R.H."/>
        </authorList>
    </citation>
    <scope>NUCLEOTIDE SEQUENCE [LARGE SCALE GENOMIC DNA]</scope>
    <source>
        <strain evidence="1 2">RP-3-21</strain>
    </source>
</reference>
<sequence>MGQALKNNIFLYCILFVYWNLQLACKPTRPYEGLDSLVKEYSTHPIDSLRLSAALFLDKNGRSASSQKIYFTDQNAKEVTFDLTTVTSDSGLNVALAKNSYHAAFRTVYDIRVLEKERLRREIDMAIADWKTYPWAKQVPERIFLNNLLPYKIYGEYPDEWRIFSKRKLKNLLQKICDLKIQSADEVYEILINQANTSLPFRYSEQFTALTNYPSFTELNAIRRGDCLRIAYFNVYKLRSAGIPATIDIVPFWGDRNGGHAIDVFYRKILNGTIAREIFGPPNGQQLIHPPKVFRISFEKTNVLTDSIKPLLSENDSFLPSHLYMGDNLEDVTDIHTTTKDIRYTLTNRTDKRIAYICVYNGGEWKPLFYGKINKNSKIIFRKMGLNMLYHLALPSGAGYELIEPPFILSSKGKIIFFNDHHKIVKEFVVRKITNSDFGWVKKKHRYFLSVMNQYGSWQNVEGKIATRDSIITFSNIPCENLYRIVDETIAPIVSRPFSYAKGNQNWY</sequence>
<evidence type="ECO:0008006" key="3">
    <source>
        <dbReference type="Google" id="ProtNLM"/>
    </source>
</evidence>
<dbReference type="PANTHER" id="PTHR35532">
    <property type="entry name" value="SIMILAR TO POLYHYDROXYALKANOATE DEPOLYMERASE"/>
    <property type="match status" value="1"/>
</dbReference>
<dbReference type="RefSeq" id="WP_131528817.1">
    <property type="nucleotide sequence ID" value="NZ_SJSO01000005.1"/>
</dbReference>
<accession>A0A4R0Q826</accession>
<organism evidence="1 2">
    <name type="scientific">Pedobacter psychrodurus</name>
    <dbReference type="NCBI Taxonomy" id="2530456"/>
    <lineage>
        <taxon>Bacteria</taxon>
        <taxon>Pseudomonadati</taxon>
        <taxon>Bacteroidota</taxon>
        <taxon>Sphingobacteriia</taxon>
        <taxon>Sphingobacteriales</taxon>
        <taxon>Sphingobacteriaceae</taxon>
        <taxon>Pedobacter</taxon>
    </lineage>
</organism>
<dbReference type="AlphaFoldDB" id="A0A4R0Q826"/>
<evidence type="ECO:0000313" key="2">
    <source>
        <dbReference type="Proteomes" id="UP000293925"/>
    </source>
</evidence>
<proteinExistence type="predicted"/>
<dbReference type="Proteomes" id="UP000293925">
    <property type="component" value="Unassembled WGS sequence"/>
</dbReference>
<protein>
    <recommendedName>
        <fullName evidence="3">Transglutaminase superfamily protein</fullName>
    </recommendedName>
</protein>
<gene>
    <name evidence="1" type="ORF">EZ456_07510</name>
</gene>
<evidence type="ECO:0000313" key="1">
    <source>
        <dbReference type="EMBL" id="TCD27786.1"/>
    </source>
</evidence>
<dbReference type="EMBL" id="SJSO01000005">
    <property type="protein sequence ID" value="TCD27786.1"/>
    <property type="molecule type" value="Genomic_DNA"/>
</dbReference>
<dbReference type="PANTHER" id="PTHR35532:SF5">
    <property type="entry name" value="CARBOHYDRATE-BINDING DOMAIN-CONTAINING PROTEIN"/>
    <property type="match status" value="1"/>
</dbReference>
<keyword evidence="2" id="KW-1185">Reference proteome</keyword>
<dbReference type="OrthoDB" id="679512at2"/>
<comment type="caution">
    <text evidence="1">The sequence shown here is derived from an EMBL/GenBank/DDBJ whole genome shotgun (WGS) entry which is preliminary data.</text>
</comment>